<accession>A0A517Y5B3</accession>
<protein>
    <submittedName>
        <fullName evidence="1">Uncharacterized protein</fullName>
    </submittedName>
</protein>
<dbReference type="KEGG" id="aagg:ETAA8_05020"/>
<name>A0A517Y5B3_9BACT</name>
<organism evidence="1 2">
    <name type="scientific">Anatilimnocola aggregata</name>
    <dbReference type="NCBI Taxonomy" id="2528021"/>
    <lineage>
        <taxon>Bacteria</taxon>
        <taxon>Pseudomonadati</taxon>
        <taxon>Planctomycetota</taxon>
        <taxon>Planctomycetia</taxon>
        <taxon>Pirellulales</taxon>
        <taxon>Pirellulaceae</taxon>
        <taxon>Anatilimnocola</taxon>
    </lineage>
</organism>
<dbReference type="AlphaFoldDB" id="A0A517Y5B3"/>
<keyword evidence="2" id="KW-1185">Reference proteome</keyword>
<dbReference type="EMBL" id="CP036274">
    <property type="protein sequence ID" value="QDU25434.1"/>
    <property type="molecule type" value="Genomic_DNA"/>
</dbReference>
<dbReference type="Proteomes" id="UP000315017">
    <property type="component" value="Chromosome"/>
</dbReference>
<proteinExistence type="predicted"/>
<sequence length="91" mass="10976">MRWNGFVLQFKDLAVGLRWIMKELLECLATHVAASWQSIEHPLNVLDFLKKFYLFYNRHHVTNIESDQIRYGNPRQIWYSCANLSRINRSY</sequence>
<gene>
    <name evidence="1" type="ORF">ETAA8_05020</name>
</gene>
<reference evidence="1 2" key="1">
    <citation type="submission" date="2019-02" db="EMBL/GenBank/DDBJ databases">
        <title>Deep-cultivation of Planctomycetes and their phenomic and genomic characterization uncovers novel biology.</title>
        <authorList>
            <person name="Wiegand S."/>
            <person name="Jogler M."/>
            <person name="Boedeker C."/>
            <person name="Pinto D."/>
            <person name="Vollmers J."/>
            <person name="Rivas-Marin E."/>
            <person name="Kohn T."/>
            <person name="Peeters S.H."/>
            <person name="Heuer A."/>
            <person name="Rast P."/>
            <person name="Oberbeckmann S."/>
            <person name="Bunk B."/>
            <person name="Jeske O."/>
            <person name="Meyerdierks A."/>
            <person name="Storesund J.E."/>
            <person name="Kallscheuer N."/>
            <person name="Luecker S."/>
            <person name="Lage O.M."/>
            <person name="Pohl T."/>
            <person name="Merkel B.J."/>
            <person name="Hornburger P."/>
            <person name="Mueller R.-W."/>
            <person name="Bruemmer F."/>
            <person name="Labrenz M."/>
            <person name="Spormann A.M."/>
            <person name="Op den Camp H."/>
            <person name="Overmann J."/>
            <person name="Amann R."/>
            <person name="Jetten M.S.M."/>
            <person name="Mascher T."/>
            <person name="Medema M.H."/>
            <person name="Devos D.P."/>
            <person name="Kaster A.-K."/>
            <person name="Ovreas L."/>
            <person name="Rohde M."/>
            <person name="Galperin M.Y."/>
            <person name="Jogler C."/>
        </authorList>
    </citation>
    <scope>NUCLEOTIDE SEQUENCE [LARGE SCALE GENOMIC DNA]</scope>
    <source>
        <strain evidence="1 2">ETA_A8</strain>
    </source>
</reference>
<evidence type="ECO:0000313" key="1">
    <source>
        <dbReference type="EMBL" id="QDU25434.1"/>
    </source>
</evidence>
<evidence type="ECO:0000313" key="2">
    <source>
        <dbReference type="Proteomes" id="UP000315017"/>
    </source>
</evidence>